<sequence>MGIQNLLPFVKKACRQKHHFQRLYLNVSSFKGYINEFAGHSIAIDVSCLLHRGLFGCADRIAQGIDTDFYVRYVMKYVKLLLAIHCHVILVFDGKPLPAKQETNIARREKRDEHKRKGEQLLSEGKTSEAYDCFKRSTSITREVVESTIQGFQGMDMVDILVAPYESDAQLAFLTKNGMAHAVVTEDSDLIAFGCERIIFKMEATGSCTIYEQSQLPKCLCKALADDFDFTKFRRICILAGCDYLQSGLPGVGLNKAATFMAKTSGSDLERILPRLPRYLNMSNLKIKKEFIADFIRAENTFLYQIVYDPRLRRQRPLNDYPASDGTAEDEDFVGITLNGESQTDYSYAGVIMSPIAAMRMALGNLPEGPPVWDKFVLSNEAAQWSIWNPNFKSGAERMKVKEEAERMKRNTCGAFMLTTAVRKVRKSTLILETKGENGEVVNMLDSSLETTESEGRRSVDFECDEDFIAPKGRKRSEAHQDSVHRTKSIKDFFRSEDGFKSETAAEPKLANERSTVSSSPLLRTTKISKRSNSASQNWNCDDLLRLYSLDPRTSTSDASPTPSQEILKPQEIRDANRDEVIQISVQGEPCSVIGGGRSGCSPIITDQSCVEVERDVTLKRGHPAEQTTMRMSRNGSCSSYFLNRGTRTSGLSRRSSNPFKKPKVLLDSDVTDNQNTKGDGSLAGHIVLRVYYERLLQRKMNRRHRRAYISS</sequence>
<reference evidence="27" key="1">
    <citation type="submission" date="2017-02" db="UniProtKB">
        <authorList>
            <consortium name="WormBaseParasite"/>
        </authorList>
    </citation>
    <scope>IDENTIFICATION</scope>
</reference>
<dbReference type="CDD" id="cd09857">
    <property type="entry name" value="PIN_EXO1"/>
    <property type="match status" value="1"/>
</dbReference>
<dbReference type="SUPFAM" id="SSF47807">
    <property type="entry name" value="5' to 3' exonuclease, C-terminal subdomain"/>
    <property type="match status" value="1"/>
</dbReference>
<keyword evidence="8 22" id="KW-0227">DNA damage</keyword>
<evidence type="ECO:0000256" key="23">
    <source>
        <dbReference type="SAM" id="MobiDB-lite"/>
    </source>
</evidence>
<evidence type="ECO:0000256" key="4">
    <source>
        <dbReference type="ARBA" id="ARBA00022553"/>
    </source>
</evidence>
<evidence type="ECO:0000256" key="16">
    <source>
        <dbReference type="ARBA" id="ARBA00023125"/>
    </source>
</evidence>
<dbReference type="GO" id="GO:0002376">
    <property type="term" value="P:immune system process"/>
    <property type="evidence" value="ECO:0007669"/>
    <property type="project" value="UniProtKB-KW"/>
</dbReference>
<keyword evidence="6 22" id="KW-0479">Metal-binding</keyword>
<keyword evidence="9 22" id="KW-0228">DNA excision</keyword>
<evidence type="ECO:0000256" key="3">
    <source>
        <dbReference type="ARBA" id="ARBA00020324"/>
    </source>
</evidence>
<dbReference type="Gene3D" id="1.10.150.20">
    <property type="entry name" value="5' to 3' exonuclease, C-terminal subdomain"/>
    <property type="match status" value="1"/>
</dbReference>
<dbReference type="FunFam" id="1.10.150.20:FF:000011">
    <property type="entry name" value="exonuclease 1"/>
    <property type="match status" value="1"/>
</dbReference>
<dbReference type="GO" id="GO:0017108">
    <property type="term" value="F:5'-flap endonuclease activity"/>
    <property type="evidence" value="ECO:0007669"/>
    <property type="project" value="TreeGrafter"/>
</dbReference>
<keyword evidence="18 22" id="KW-0539">Nucleus</keyword>
<evidence type="ECO:0000256" key="20">
    <source>
        <dbReference type="ARBA" id="ARBA00057694"/>
    </source>
</evidence>
<comment type="subcellular location">
    <subcellularLocation>
        <location evidence="1 22">Nucleus</location>
    </subcellularLocation>
</comment>
<dbReference type="SUPFAM" id="SSF88723">
    <property type="entry name" value="PIN domain-like"/>
    <property type="match status" value="1"/>
</dbReference>
<evidence type="ECO:0000256" key="9">
    <source>
        <dbReference type="ARBA" id="ARBA00022769"/>
    </source>
</evidence>
<dbReference type="GO" id="GO:0006298">
    <property type="term" value="P:mismatch repair"/>
    <property type="evidence" value="ECO:0007669"/>
    <property type="project" value="TreeGrafter"/>
</dbReference>
<dbReference type="Proteomes" id="UP000036681">
    <property type="component" value="Unplaced"/>
</dbReference>
<comment type="function">
    <text evidence="20">5'-&gt;3' double-stranded DNA exonuclease which may also possess a cryptic 3'-&gt;5' double-stranded DNA exonuclease activity. Functions in DNA mismatch repair (MMR) to excise mismatch-containing DNA tracts directed by strand breaks located either 5' or 3' to the mismatch. Also exhibits endonuclease activity against 5'-overhanging flap structures similar to those generated by displacement synthesis when DNA polymerase encounters the 5'-end of a downstream Okazaki fragment. Required for somatic hypermutation (SHM) and class switch recombination (CSR) of immunoglobulin genes. Essential for male and female meiosis.</text>
</comment>
<keyword evidence="10 22" id="KW-0378">Hydrolase</keyword>
<keyword evidence="5 22" id="KW-0540">Nuclease</keyword>
<keyword evidence="13" id="KW-0391">Immunity</keyword>
<dbReference type="InterPro" id="IPR036279">
    <property type="entry name" value="5-3_exonuclease_C_sf"/>
</dbReference>
<keyword evidence="16 22" id="KW-0238">DNA-binding</keyword>
<evidence type="ECO:0000313" key="26">
    <source>
        <dbReference type="Proteomes" id="UP000036681"/>
    </source>
</evidence>
<evidence type="ECO:0000256" key="2">
    <source>
        <dbReference type="ARBA" id="ARBA00010563"/>
    </source>
</evidence>
<dbReference type="SMART" id="SM00279">
    <property type="entry name" value="HhH2"/>
    <property type="match status" value="1"/>
</dbReference>
<proteinExistence type="inferred from homology"/>
<evidence type="ECO:0000256" key="15">
    <source>
        <dbReference type="ARBA" id="ARBA00022990"/>
    </source>
</evidence>
<evidence type="ECO:0000256" key="1">
    <source>
        <dbReference type="ARBA" id="ARBA00004123"/>
    </source>
</evidence>
<dbReference type="FunFam" id="3.40.50.1010:FF:000111">
    <property type="entry name" value="Exonuclease 1"/>
    <property type="match status" value="1"/>
</dbReference>
<keyword evidence="26" id="KW-1185">Reference proteome</keyword>
<evidence type="ECO:0000256" key="22">
    <source>
        <dbReference type="RuleBase" id="RU910737"/>
    </source>
</evidence>
<dbReference type="GO" id="GO:0003677">
    <property type="term" value="F:DNA binding"/>
    <property type="evidence" value="ECO:0007669"/>
    <property type="project" value="UniProtKB-UniRule"/>
</dbReference>
<feature type="region of interest" description="Disordered" evidence="23">
    <location>
        <begin position="552"/>
        <end position="572"/>
    </location>
</feature>
<dbReference type="PANTHER" id="PTHR11081:SF8">
    <property type="entry name" value="EXONUCLEASE 1"/>
    <property type="match status" value="1"/>
</dbReference>
<keyword evidence="15" id="KW-0007">Acetylation</keyword>
<dbReference type="GO" id="GO:0035312">
    <property type="term" value="F:5'-3' DNA exonuclease activity"/>
    <property type="evidence" value="ECO:0007669"/>
    <property type="project" value="UniProtKB-UniRule"/>
</dbReference>
<keyword evidence="7" id="KW-0255">Endonuclease</keyword>
<feature type="domain" description="XPG N-terminal" evidence="25">
    <location>
        <begin position="1"/>
        <end position="114"/>
    </location>
</feature>
<comment type="subunit">
    <text evidence="21">Interacts with the MLH1-PMS2 heterodimer via MLH1. Interacts with MSH3. Interacts with the MSH2-MSH6 heterodimer via MSH2, and this interaction may increase the processivity of the 5'-&gt;3' exonuclease activity. Interacts with PCNA, and this interaction may both stimulate the cryptic 3'-&gt;5' exonuclease activity and suppress the 5'-&gt;3' exonuclease activity. Interacts with WRN, and this interaction stimulates both the 5'-&gt;3' exonuclease activity and cleavage of 5'-overhanging flap structures. Interacts with RECQL/RECQ1, and this interaction stimulates cleavage of 5'-overhanging flap structures. Interacts with DNA helicase ZGRF1; the interaction is increased following DNA damage induction.</text>
</comment>
<evidence type="ECO:0000256" key="6">
    <source>
        <dbReference type="ARBA" id="ARBA00022723"/>
    </source>
</evidence>
<comment type="similarity">
    <text evidence="2 22">Belongs to the XPG/RAD2 endonuclease family. EXO1 subfamily.</text>
</comment>
<feature type="compositionally biased region" description="Polar residues" evidence="23">
    <location>
        <begin position="513"/>
        <end position="523"/>
    </location>
</feature>
<keyword evidence="19" id="KW-0469">Meiosis</keyword>
<dbReference type="GO" id="GO:0006310">
    <property type="term" value="P:DNA recombination"/>
    <property type="evidence" value="ECO:0007669"/>
    <property type="project" value="TreeGrafter"/>
</dbReference>
<dbReference type="SMART" id="SM00485">
    <property type="entry name" value="XPGN"/>
    <property type="match status" value="1"/>
</dbReference>
<dbReference type="InterPro" id="IPR008918">
    <property type="entry name" value="HhH2"/>
</dbReference>
<feature type="region of interest" description="Disordered" evidence="23">
    <location>
        <begin position="504"/>
        <end position="524"/>
    </location>
</feature>
<dbReference type="InterPro" id="IPR006084">
    <property type="entry name" value="XPG/Rad2"/>
</dbReference>
<dbReference type="InterPro" id="IPR044752">
    <property type="entry name" value="PIN-like_EXO1"/>
</dbReference>
<dbReference type="SMART" id="SM00484">
    <property type="entry name" value="XPGI"/>
    <property type="match status" value="1"/>
</dbReference>
<dbReference type="AlphaFoldDB" id="A0A0M3I4X4"/>
<keyword evidence="14 22" id="KW-0267">Excision nuclease</keyword>
<feature type="compositionally biased region" description="Polar residues" evidence="23">
    <location>
        <begin position="552"/>
        <end position="565"/>
    </location>
</feature>
<evidence type="ECO:0000256" key="21">
    <source>
        <dbReference type="ARBA" id="ARBA00064664"/>
    </source>
</evidence>
<evidence type="ECO:0000256" key="17">
    <source>
        <dbReference type="ARBA" id="ARBA00023204"/>
    </source>
</evidence>
<evidence type="ECO:0000256" key="12">
    <source>
        <dbReference type="ARBA" id="ARBA00022842"/>
    </source>
</evidence>
<dbReference type="GO" id="GO:0005634">
    <property type="term" value="C:nucleus"/>
    <property type="evidence" value="ECO:0007669"/>
    <property type="project" value="UniProtKB-SubCell"/>
</dbReference>
<evidence type="ECO:0000256" key="8">
    <source>
        <dbReference type="ARBA" id="ARBA00022763"/>
    </source>
</evidence>
<dbReference type="InterPro" id="IPR006085">
    <property type="entry name" value="XPG_DNA_repair_N"/>
</dbReference>
<keyword evidence="11 22" id="KW-0269">Exonuclease</keyword>
<evidence type="ECO:0000256" key="7">
    <source>
        <dbReference type="ARBA" id="ARBA00022759"/>
    </source>
</evidence>
<feature type="domain" description="XPG-I" evidence="24">
    <location>
        <begin position="154"/>
        <end position="222"/>
    </location>
</feature>
<evidence type="ECO:0000256" key="5">
    <source>
        <dbReference type="ARBA" id="ARBA00022722"/>
    </source>
</evidence>
<keyword evidence="12 22" id="KW-0460">Magnesium</keyword>
<dbReference type="EC" id="3.1.-.-" evidence="22"/>
<dbReference type="PANTHER" id="PTHR11081">
    <property type="entry name" value="FLAP ENDONUCLEASE FAMILY MEMBER"/>
    <property type="match status" value="1"/>
</dbReference>
<evidence type="ECO:0000256" key="13">
    <source>
        <dbReference type="ARBA" id="ARBA00022859"/>
    </source>
</evidence>
<evidence type="ECO:0000256" key="14">
    <source>
        <dbReference type="ARBA" id="ARBA00022881"/>
    </source>
</evidence>
<dbReference type="WBParaSite" id="ALUE_0001189901-mRNA-1">
    <property type="protein sequence ID" value="ALUE_0001189901-mRNA-1"/>
    <property type="gene ID" value="ALUE_0001189901"/>
</dbReference>
<dbReference type="InterPro" id="IPR006086">
    <property type="entry name" value="XPG-I_dom"/>
</dbReference>
<dbReference type="PRINTS" id="PR00853">
    <property type="entry name" value="XPGRADSUPER"/>
</dbReference>
<dbReference type="GO" id="GO:0051321">
    <property type="term" value="P:meiotic cell cycle"/>
    <property type="evidence" value="ECO:0007669"/>
    <property type="project" value="UniProtKB-KW"/>
</dbReference>
<evidence type="ECO:0000313" key="27">
    <source>
        <dbReference type="WBParaSite" id="ALUE_0001189901-mRNA-1"/>
    </source>
</evidence>
<dbReference type="Pfam" id="PF00752">
    <property type="entry name" value="XPG_N"/>
    <property type="match status" value="1"/>
</dbReference>
<evidence type="ECO:0000256" key="18">
    <source>
        <dbReference type="ARBA" id="ARBA00023242"/>
    </source>
</evidence>
<evidence type="ECO:0000259" key="24">
    <source>
        <dbReference type="SMART" id="SM00484"/>
    </source>
</evidence>
<evidence type="ECO:0000259" key="25">
    <source>
        <dbReference type="SMART" id="SM00485"/>
    </source>
</evidence>
<dbReference type="Pfam" id="PF00867">
    <property type="entry name" value="XPG_I"/>
    <property type="match status" value="1"/>
</dbReference>
<comment type="cofactor">
    <cofactor evidence="22">
        <name>Mg(2+)</name>
        <dbReference type="ChEBI" id="CHEBI:18420"/>
    </cofactor>
    <text evidence="22">Binds 2 magnesium ions per subunit. They probably participate in the reaction catalyzed by the enzyme. May bind an additional third magnesium ion after substrate binding.</text>
</comment>
<organism evidence="26 27">
    <name type="scientific">Ascaris lumbricoides</name>
    <name type="common">Giant roundworm</name>
    <dbReference type="NCBI Taxonomy" id="6252"/>
    <lineage>
        <taxon>Eukaryota</taxon>
        <taxon>Metazoa</taxon>
        <taxon>Ecdysozoa</taxon>
        <taxon>Nematoda</taxon>
        <taxon>Chromadorea</taxon>
        <taxon>Rhabditida</taxon>
        <taxon>Spirurina</taxon>
        <taxon>Ascaridomorpha</taxon>
        <taxon>Ascaridoidea</taxon>
        <taxon>Ascarididae</taxon>
        <taxon>Ascaris</taxon>
    </lineage>
</organism>
<name>A0A0M3I4X4_ASCLU</name>
<protein>
    <recommendedName>
        <fullName evidence="3 22">Exonuclease 1</fullName>
        <ecNumber evidence="22">3.1.-.-</ecNumber>
    </recommendedName>
</protein>
<dbReference type="Gene3D" id="3.40.50.1010">
    <property type="entry name" value="5'-nuclease"/>
    <property type="match status" value="1"/>
</dbReference>
<evidence type="ECO:0000256" key="19">
    <source>
        <dbReference type="ARBA" id="ARBA00023254"/>
    </source>
</evidence>
<evidence type="ECO:0000256" key="11">
    <source>
        <dbReference type="ARBA" id="ARBA00022839"/>
    </source>
</evidence>
<accession>A0A0M3I4X4</accession>
<dbReference type="GO" id="GO:0046872">
    <property type="term" value="F:metal ion binding"/>
    <property type="evidence" value="ECO:0007669"/>
    <property type="project" value="UniProtKB-UniRule"/>
</dbReference>
<keyword evidence="4" id="KW-0597">Phosphoprotein</keyword>
<dbReference type="InterPro" id="IPR029060">
    <property type="entry name" value="PIN-like_dom_sf"/>
</dbReference>
<evidence type="ECO:0000256" key="10">
    <source>
        <dbReference type="ARBA" id="ARBA00022801"/>
    </source>
</evidence>
<keyword evidence="17 22" id="KW-0234">DNA repair</keyword>